<sequence length="275" mass="31163">MSTSKTYQQSLADAGFENRPPMLEREDFEGDDLLLLDAEIEVMNMILLSIPNEIYNSVDACTSAKDMEALVSVYNHFAQLMNDLERNNMNFLTVTINTKFLNSLQPEWLKYVTQVRLAKRLTVDSFDDLFYYLQQFEKLVNASRAKKLEKSHDPLALVAHTGSSSRQTSSYYVTHPTSVVDYDDEYQQDDVHNNSEDPLVSAINQAIIQGDRVNIQSRNSGNTGRNSRRAYVQEEVVEGMNAPKETGNVQRTLRTPSSGNTSTVQCYNYSGKGHF</sequence>
<organism evidence="1 2">
    <name type="scientific">Tanacetum coccineum</name>
    <dbReference type="NCBI Taxonomy" id="301880"/>
    <lineage>
        <taxon>Eukaryota</taxon>
        <taxon>Viridiplantae</taxon>
        <taxon>Streptophyta</taxon>
        <taxon>Embryophyta</taxon>
        <taxon>Tracheophyta</taxon>
        <taxon>Spermatophyta</taxon>
        <taxon>Magnoliopsida</taxon>
        <taxon>eudicotyledons</taxon>
        <taxon>Gunneridae</taxon>
        <taxon>Pentapetalae</taxon>
        <taxon>asterids</taxon>
        <taxon>campanulids</taxon>
        <taxon>Asterales</taxon>
        <taxon>Asteraceae</taxon>
        <taxon>Asteroideae</taxon>
        <taxon>Anthemideae</taxon>
        <taxon>Anthemidinae</taxon>
        <taxon>Tanacetum</taxon>
    </lineage>
</organism>
<evidence type="ECO:0000313" key="1">
    <source>
        <dbReference type="EMBL" id="GJT69969.1"/>
    </source>
</evidence>
<name>A0ABQ5G2X9_9ASTR</name>
<proteinExistence type="predicted"/>
<dbReference type="Proteomes" id="UP001151760">
    <property type="component" value="Unassembled WGS sequence"/>
</dbReference>
<reference evidence="1" key="1">
    <citation type="journal article" date="2022" name="Int. J. Mol. Sci.">
        <title>Draft Genome of Tanacetum Coccineum: Genomic Comparison of Closely Related Tanacetum-Family Plants.</title>
        <authorList>
            <person name="Yamashiro T."/>
            <person name="Shiraishi A."/>
            <person name="Nakayama K."/>
            <person name="Satake H."/>
        </authorList>
    </citation>
    <scope>NUCLEOTIDE SEQUENCE</scope>
</reference>
<evidence type="ECO:0000313" key="2">
    <source>
        <dbReference type="Proteomes" id="UP001151760"/>
    </source>
</evidence>
<dbReference type="EMBL" id="BQNB010018036">
    <property type="protein sequence ID" value="GJT69969.1"/>
    <property type="molecule type" value="Genomic_DNA"/>
</dbReference>
<reference evidence="1" key="2">
    <citation type="submission" date="2022-01" db="EMBL/GenBank/DDBJ databases">
        <authorList>
            <person name="Yamashiro T."/>
            <person name="Shiraishi A."/>
            <person name="Satake H."/>
            <person name="Nakayama K."/>
        </authorList>
    </citation>
    <scope>NUCLEOTIDE SEQUENCE</scope>
</reference>
<comment type="caution">
    <text evidence="1">The sequence shown here is derived from an EMBL/GenBank/DDBJ whole genome shotgun (WGS) entry which is preliminary data.</text>
</comment>
<evidence type="ECO:0008006" key="3">
    <source>
        <dbReference type="Google" id="ProtNLM"/>
    </source>
</evidence>
<protein>
    <recommendedName>
        <fullName evidence="3">Gag-Pol polyprotein</fullName>
    </recommendedName>
</protein>
<accession>A0ABQ5G2X9</accession>
<gene>
    <name evidence="1" type="ORF">Tco_1029255</name>
</gene>
<keyword evidence="2" id="KW-1185">Reference proteome</keyword>